<accession>A0AAW0G186</accession>
<keyword evidence="1" id="KW-0812">Transmembrane</keyword>
<keyword evidence="1" id="KW-0472">Membrane</keyword>
<reference evidence="2 3" key="1">
    <citation type="submission" date="2022-09" db="EMBL/GenBank/DDBJ databases">
        <authorList>
            <person name="Palmer J.M."/>
        </authorList>
    </citation>
    <scope>NUCLEOTIDE SEQUENCE [LARGE SCALE GENOMIC DNA]</scope>
    <source>
        <strain evidence="2 3">DSM 7382</strain>
    </source>
</reference>
<dbReference type="EMBL" id="JASBNA010000013">
    <property type="protein sequence ID" value="KAK7687518.1"/>
    <property type="molecule type" value="Genomic_DNA"/>
</dbReference>
<protein>
    <submittedName>
        <fullName evidence="2">Uncharacterized protein</fullName>
    </submittedName>
</protein>
<keyword evidence="1" id="KW-1133">Transmembrane helix</keyword>
<evidence type="ECO:0000313" key="3">
    <source>
        <dbReference type="Proteomes" id="UP001385951"/>
    </source>
</evidence>
<keyword evidence="3" id="KW-1185">Reference proteome</keyword>
<evidence type="ECO:0000256" key="1">
    <source>
        <dbReference type="SAM" id="Phobius"/>
    </source>
</evidence>
<dbReference type="AlphaFoldDB" id="A0AAW0G186"/>
<sequence>MKFPIKCSQPLKFSRLTGTPEPTPFAAALASSRQCPDTHPGLVIPSGCQSSSYSCSSSWAARPVTVLKAFDVKVAKPPGNLYTKENKGIWFLVSILCSIFSNPITLIYSIALDFPLTFA</sequence>
<gene>
    <name evidence="2" type="ORF">QCA50_009395</name>
</gene>
<feature type="transmembrane region" description="Helical" evidence="1">
    <location>
        <begin position="89"/>
        <end position="111"/>
    </location>
</feature>
<organism evidence="2 3">
    <name type="scientific">Cerrena zonata</name>
    <dbReference type="NCBI Taxonomy" id="2478898"/>
    <lineage>
        <taxon>Eukaryota</taxon>
        <taxon>Fungi</taxon>
        <taxon>Dikarya</taxon>
        <taxon>Basidiomycota</taxon>
        <taxon>Agaricomycotina</taxon>
        <taxon>Agaricomycetes</taxon>
        <taxon>Polyporales</taxon>
        <taxon>Cerrenaceae</taxon>
        <taxon>Cerrena</taxon>
    </lineage>
</organism>
<name>A0AAW0G186_9APHY</name>
<dbReference type="Proteomes" id="UP001385951">
    <property type="component" value="Unassembled WGS sequence"/>
</dbReference>
<proteinExistence type="predicted"/>
<comment type="caution">
    <text evidence="2">The sequence shown here is derived from an EMBL/GenBank/DDBJ whole genome shotgun (WGS) entry which is preliminary data.</text>
</comment>
<evidence type="ECO:0000313" key="2">
    <source>
        <dbReference type="EMBL" id="KAK7687518.1"/>
    </source>
</evidence>